<dbReference type="NCBIfam" id="NF045611">
    <property type="entry name" value="small_CydP"/>
    <property type="match status" value="1"/>
</dbReference>
<evidence type="ECO:0000256" key="1">
    <source>
        <dbReference type="SAM" id="MobiDB-lite"/>
    </source>
</evidence>
<dbReference type="EMBL" id="AP021881">
    <property type="protein sequence ID" value="BBP01498.1"/>
    <property type="molecule type" value="Genomic_DNA"/>
</dbReference>
<organism evidence="3 4">
    <name type="scientific">Sulfuriferula nivalis</name>
    <dbReference type="NCBI Taxonomy" id="2675298"/>
    <lineage>
        <taxon>Bacteria</taxon>
        <taxon>Pseudomonadati</taxon>
        <taxon>Pseudomonadota</taxon>
        <taxon>Betaproteobacteria</taxon>
        <taxon>Nitrosomonadales</taxon>
        <taxon>Sulfuricellaceae</taxon>
        <taxon>Sulfuriferula</taxon>
    </lineage>
</organism>
<protein>
    <submittedName>
        <fullName evidence="3">Uncharacterized protein</fullName>
    </submittedName>
</protein>
<dbReference type="InterPro" id="IPR054636">
    <property type="entry name" value="CydP"/>
</dbReference>
<dbReference type="AlphaFoldDB" id="A0A809S3U1"/>
<keyword evidence="4" id="KW-1185">Reference proteome</keyword>
<keyword evidence="2" id="KW-0812">Transmembrane</keyword>
<dbReference type="KEGG" id="sniv:SFSGTM_22060"/>
<feature type="transmembrane region" description="Helical" evidence="2">
    <location>
        <begin position="12"/>
        <end position="31"/>
    </location>
</feature>
<accession>A0A809S3U1</accession>
<name>A0A809S3U1_9PROT</name>
<sequence>MREFWNTPLGKDIIVVLIIKLIAIFAIWWFFFRPIGEHHPLDAAQMSVSILGKQQQSGVKPIVNPPSEDKESLK</sequence>
<keyword evidence="2" id="KW-0472">Membrane</keyword>
<dbReference type="Proteomes" id="UP000463939">
    <property type="component" value="Chromosome"/>
</dbReference>
<evidence type="ECO:0000313" key="4">
    <source>
        <dbReference type="Proteomes" id="UP000463939"/>
    </source>
</evidence>
<proteinExistence type="predicted"/>
<gene>
    <name evidence="3" type="ORF">SFSGTM_22060</name>
</gene>
<keyword evidence="2" id="KW-1133">Transmembrane helix</keyword>
<reference evidence="4" key="1">
    <citation type="submission" date="2019-11" db="EMBL/GenBank/DDBJ databases">
        <title>Isolation and characterization of a novel species in the genus Sulfuriferula.</title>
        <authorList>
            <person name="Mochizuki J."/>
            <person name="Kojima H."/>
            <person name="Fukui M."/>
        </authorList>
    </citation>
    <scope>NUCLEOTIDE SEQUENCE [LARGE SCALE GENOMIC DNA]</scope>
    <source>
        <strain evidence="4">SGTM</strain>
    </source>
</reference>
<dbReference type="RefSeq" id="WP_162085268.1">
    <property type="nucleotide sequence ID" value="NZ_AP021881.1"/>
</dbReference>
<evidence type="ECO:0000256" key="2">
    <source>
        <dbReference type="SAM" id="Phobius"/>
    </source>
</evidence>
<feature type="region of interest" description="Disordered" evidence="1">
    <location>
        <begin position="53"/>
        <end position="74"/>
    </location>
</feature>
<evidence type="ECO:0000313" key="3">
    <source>
        <dbReference type="EMBL" id="BBP01498.1"/>
    </source>
</evidence>